<comment type="caution">
    <text evidence="1">The sequence shown here is derived from an EMBL/GenBank/DDBJ whole genome shotgun (WGS) entry which is preliminary data.</text>
</comment>
<protein>
    <submittedName>
        <fullName evidence="1">Uncharacterized protein</fullName>
    </submittedName>
</protein>
<dbReference type="GO" id="GO:0003697">
    <property type="term" value="F:single-stranded DNA binding"/>
    <property type="evidence" value="ECO:0007669"/>
    <property type="project" value="TreeGrafter"/>
</dbReference>
<name>A0A836HQX7_9TRYP</name>
<dbReference type="GO" id="GO:0000724">
    <property type="term" value="P:double-strand break repair via homologous recombination"/>
    <property type="evidence" value="ECO:0007669"/>
    <property type="project" value="TreeGrafter"/>
</dbReference>
<dbReference type="PANTHER" id="PTHR28653">
    <property type="match status" value="1"/>
</dbReference>
<organism evidence="1 2">
    <name type="scientific">Porcisia hertigi</name>
    <dbReference type="NCBI Taxonomy" id="2761500"/>
    <lineage>
        <taxon>Eukaryota</taxon>
        <taxon>Discoba</taxon>
        <taxon>Euglenozoa</taxon>
        <taxon>Kinetoplastea</taxon>
        <taxon>Metakinetoplastina</taxon>
        <taxon>Trypanosomatida</taxon>
        <taxon>Trypanosomatidae</taxon>
        <taxon>Leishmaniinae</taxon>
        <taxon>Porcisia</taxon>
    </lineage>
</organism>
<dbReference type="KEGG" id="phet:94289860"/>
<dbReference type="PANTHER" id="PTHR28653:SF1">
    <property type="entry name" value="ATPASE SWSAP1"/>
    <property type="match status" value="1"/>
</dbReference>
<dbReference type="AlphaFoldDB" id="A0A836HQX7"/>
<dbReference type="GeneID" id="94289860"/>
<dbReference type="EMBL" id="JAFJZO010000031">
    <property type="protein sequence ID" value="KAG5497521.1"/>
    <property type="molecule type" value="Genomic_DNA"/>
</dbReference>
<dbReference type="GO" id="GO:0097196">
    <property type="term" value="C:Shu complex"/>
    <property type="evidence" value="ECO:0007669"/>
    <property type="project" value="TreeGrafter"/>
</dbReference>
<sequence>MAVPFTDCAPHPSLDAGIFFPKGSRPSQALRGHGFLLHGARAVGKTSLAFQAVINTVQCAGGSAVVLCQESTLYAKVPQPFTPLSSLSESDLGRIEFIYVEGWTAALREMMGFRTTRMVPTLVLIDDDGFEVTAPADRFGKRVGPHPDVLVATAVASCLSYLENIQDWMSRNGRSFFYVVVTNQIPDSCTELALPYAAFPLVNMWIGASGTLQITPIPGDDAAALAPPPVYLTWKNGLRTRD</sequence>
<gene>
    <name evidence="1" type="ORF">JKF63_03785</name>
</gene>
<dbReference type="Proteomes" id="UP000674318">
    <property type="component" value="Unassembled WGS sequence"/>
</dbReference>
<keyword evidence="2" id="KW-1185">Reference proteome</keyword>
<evidence type="ECO:0000313" key="1">
    <source>
        <dbReference type="EMBL" id="KAG5497521.1"/>
    </source>
</evidence>
<reference evidence="1 2" key="1">
    <citation type="submission" date="2021-02" db="EMBL/GenBank/DDBJ databases">
        <title>Porcisia hertigi Genome sequencing and assembly.</title>
        <authorList>
            <person name="Almutairi H."/>
            <person name="Gatherer D."/>
        </authorList>
    </citation>
    <scope>NUCLEOTIDE SEQUENCE [LARGE SCALE GENOMIC DNA]</scope>
    <source>
        <strain evidence="1 2">C119</strain>
    </source>
</reference>
<accession>A0A836HQX7</accession>
<dbReference type="RefSeq" id="XP_067754989.1">
    <property type="nucleotide sequence ID" value="XM_067899783.1"/>
</dbReference>
<dbReference type="OrthoDB" id="269552at2759"/>
<proteinExistence type="predicted"/>
<evidence type="ECO:0000313" key="2">
    <source>
        <dbReference type="Proteomes" id="UP000674318"/>
    </source>
</evidence>